<dbReference type="PANTHER" id="PTHR42993:SF1">
    <property type="entry name" value="MAOC-LIKE DEHYDRATASE DOMAIN-CONTAINING PROTEIN"/>
    <property type="match status" value="1"/>
</dbReference>
<accession>A0A381Y708</accession>
<organism evidence="2">
    <name type="scientific">marine metagenome</name>
    <dbReference type="NCBI Taxonomy" id="408172"/>
    <lineage>
        <taxon>unclassified sequences</taxon>
        <taxon>metagenomes</taxon>
        <taxon>ecological metagenomes</taxon>
    </lineage>
</organism>
<gene>
    <name evidence="2" type="ORF">METZ01_LOCUS125127</name>
</gene>
<dbReference type="SUPFAM" id="SSF54637">
    <property type="entry name" value="Thioesterase/thiol ester dehydrase-isomerase"/>
    <property type="match status" value="1"/>
</dbReference>
<feature type="domain" description="MaoC-like" evidence="1">
    <location>
        <begin position="15"/>
        <end position="120"/>
    </location>
</feature>
<proteinExistence type="predicted"/>
<dbReference type="InterPro" id="IPR039375">
    <property type="entry name" value="NodN-like"/>
</dbReference>
<dbReference type="Gene3D" id="3.10.129.10">
    <property type="entry name" value="Hotdog Thioesterase"/>
    <property type="match status" value="1"/>
</dbReference>
<dbReference type="Pfam" id="PF01575">
    <property type="entry name" value="MaoC_dehydratas"/>
    <property type="match status" value="1"/>
</dbReference>
<evidence type="ECO:0000313" key="2">
    <source>
        <dbReference type="EMBL" id="SVA72273.1"/>
    </source>
</evidence>
<reference evidence="2" key="1">
    <citation type="submission" date="2018-05" db="EMBL/GenBank/DDBJ databases">
        <authorList>
            <person name="Lanie J.A."/>
            <person name="Ng W.-L."/>
            <person name="Kazmierczak K.M."/>
            <person name="Andrzejewski T.M."/>
            <person name="Davidsen T.M."/>
            <person name="Wayne K.J."/>
            <person name="Tettelin H."/>
            <person name="Glass J.I."/>
            <person name="Rusch D."/>
            <person name="Podicherti R."/>
            <person name="Tsui H.-C.T."/>
            <person name="Winkler M.E."/>
        </authorList>
    </citation>
    <scope>NUCLEOTIDE SEQUENCE</scope>
</reference>
<name>A0A381Y708_9ZZZZ</name>
<sequence length="155" mass="17594">MTRKQTISLEELRAIPGQEPMLSEWIALPQSMIDDFARITNDHQFIHVDPGRAKTETPFNGTIAHGFLTLSHLTQMVESTLPGIDGTTRSVNYGFDRIRFISPVRSGSRIRGLFTLKSVEEETPGELTLHHDVTVEVEEQDRPALAARWITRHYL</sequence>
<protein>
    <recommendedName>
        <fullName evidence="1">MaoC-like domain-containing protein</fullName>
    </recommendedName>
</protein>
<dbReference type="EMBL" id="UINC01017435">
    <property type="protein sequence ID" value="SVA72273.1"/>
    <property type="molecule type" value="Genomic_DNA"/>
</dbReference>
<dbReference type="CDD" id="cd03450">
    <property type="entry name" value="NodN"/>
    <property type="match status" value="1"/>
</dbReference>
<dbReference type="InterPro" id="IPR029069">
    <property type="entry name" value="HotDog_dom_sf"/>
</dbReference>
<dbReference type="PANTHER" id="PTHR42993">
    <property type="entry name" value="MAOC-LIKE DEHYDRATASE DOMAIN-CONTAINING PROTEIN"/>
    <property type="match status" value="1"/>
</dbReference>
<dbReference type="InterPro" id="IPR002539">
    <property type="entry name" value="MaoC-like_dom"/>
</dbReference>
<evidence type="ECO:0000259" key="1">
    <source>
        <dbReference type="Pfam" id="PF01575"/>
    </source>
</evidence>
<dbReference type="AlphaFoldDB" id="A0A381Y708"/>